<evidence type="ECO:0000313" key="6">
    <source>
        <dbReference type="Proteomes" id="UP000091897"/>
    </source>
</evidence>
<dbReference type="InterPro" id="IPR003660">
    <property type="entry name" value="HAMP_dom"/>
</dbReference>
<dbReference type="KEGG" id="bbro:BAU06_22825"/>
<gene>
    <name evidence="4" type="ORF">BAU06_22825</name>
    <name evidence="5" type="ORF">BAU08_23380</name>
</gene>
<dbReference type="Gene3D" id="3.60.40.10">
    <property type="entry name" value="PPM-type phosphatase domain"/>
    <property type="match status" value="1"/>
</dbReference>
<evidence type="ECO:0000256" key="2">
    <source>
        <dbReference type="SAM" id="Phobius"/>
    </source>
</evidence>
<dbReference type="InterPro" id="IPR052016">
    <property type="entry name" value="Bact_Sigma-Reg"/>
</dbReference>
<dbReference type="PANTHER" id="PTHR43156">
    <property type="entry name" value="STAGE II SPORULATION PROTEIN E-RELATED"/>
    <property type="match status" value="1"/>
</dbReference>
<dbReference type="PROSITE" id="PS50885">
    <property type="entry name" value="HAMP"/>
    <property type="match status" value="1"/>
</dbReference>
<keyword evidence="5" id="KW-0418">Kinase</keyword>
<evidence type="ECO:0000313" key="4">
    <source>
        <dbReference type="EMBL" id="ANN68756.1"/>
    </source>
</evidence>
<dbReference type="GO" id="GO:0016791">
    <property type="term" value="F:phosphatase activity"/>
    <property type="evidence" value="ECO:0007669"/>
    <property type="project" value="TreeGrafter"/>
</dbReference>
<dbReference type="GO" id="GO:0016301">
    <property type="term" value="F:kinase activity"/>
    <property type="evidence" value="ECO:0007669"/>
    <property type="project" value="UniProtKB-KW"/>
</dbReference>
<dbReference type="Proteomes" id="UP000091897">
    <property type="component" value="Chromosome"/>
</dbReference>
<feature type="transmembrane region" description="Helical" evidence="2">
    <location>
        <begin position="314"/>
        <end position="336"/>
    </location>
</feature>
<dbReference type="GO" id="GO:0007165">
    <property type="term" value="P:signal transduction"/>
    <property type="evidence" value="ECO:0007669"/>
    <property type="project" value="InterPro"/>
</dbReference>
<evidence type="ECO:0000313" key="5">
    <source>
        <dbReference type="EMBL" id="ANN73901.1"/>
    </source>
</evidence>
<dbReference type="AlphaFoldDB" id="A0A193FNK9"/>
<dbReference type="Gene3D" id="3.30.450.20">
    <property type="entry name" value="PAS domain"/>
    <property type="match status" value="1"/>
</dbReference>
<dbReference type="OrthoDB" id="5496380at2"/>
<dbReference type="Proteomes" id="UP000092213">
    <property type="component" value="Chromosome"/>
</dbReference>
<keyword evidence="5" id="KW-0808">Transferase</keyword>
<protein>
    <submittedName>
        <fullName evidence="5">Histidine kinase</fullName>
    </submittedName>
</protein>
<keyword evidence="2" id="KW-1133">Transmembrane helix</keyword>
<dbReference type="EMBL" id="CP016170">
    <property type="protein sequence ID" value="ANN68756.1"/>
    <property type="molecule type" value="Genomic_DNA"/>
</dbReference>
<keyword evidence="6" id="KW-1185">Reference proteome</keyword>
<sequence length="664" mass="72810">MAKLGLRAKSLLALVLACLLALIPTALLGWHAMEQVREHFGRAYADNFALLSRQRILAPITRELALSQRLAESELAVDWMRNEDDADRRDRFFREAERYRAAFRSHAYFLINAASGKYYFNDADKPFSAEPRYQLHASDPEDRWFYDSLKSPGDYNINVNPDGKLKVTRVWFNVIVRDHGKPLAIGGASLDLSDFLREFVGSGEPGVTPMIIDEQGNIQAHPDAALIDYNSGATATAAAGRGRIYTLIQDGPGRAALEQALREAPKTPDAAQAIWVRLQGKRQLMSVSYVPELHWYVLAAVDLHAARIVDTGGLWPAAAALVLLIGGLLAAFGYAVNRLVLRPIRKLQQSARAIADGRYDVHLPKGGADEIGDLSRAFGVMAEKVRTHTLELESKVRERTRALEAANLAMASANKKIGDSIDYASLIQQAILPRRQMAQSLGARHFVMWKPRDVVGGDFYVFRADGENCLLGVMDCAGHGVPGALMTMLVRAAVDVAIAEAGAADPAAVLARTDAAIRAMLADMQLPHALATNTDAGLVYIDRSAGRLLFAGAKISLYESDGAECREYRGARRALGDKRQGEYANLVLPLKPGMTFYLTTDGFLDQAGGEHGFGFGSTRFTRMLTDLARLPLGAQAEALDRALEEYRGDLPQRDDITILSFRFE</sequence>
<evidence type="ECO:0000256" key="1">
    <source>
        <dbReference type="ARBA" id="ARBA00022801"/>
    </source>
</evidence>
<dbReference type="InterPro" id="IPR036457">
    <property type="entry name" value="PPM-type-like_dom_sf"/>
</dbReference>
<organism evidence="5 7">
    <name type="scientific">Bordetella bronchialis</name>
    <dbReference type="NCBI Taxonomy" id="463025"/>
    <lineage>
        <taxon>Bacteria</taxon>
        <taxon>Pseudomonadati</taxon>
        <taxon>Pseudomonadota</taxon>
        <taxon>Betaproteobacteria</taxon>
        <taxon>Burkholderiales</taxon>
        <taxon>Alcaligenaceae</taxon>
        <taxon>Bordetella</taxon>
    </lineage>
</organism>
<dbReference type="STRING" id="463025.BAU08_23380"/>
<dbReference type="NCBIfam" id="NF038263">
    <property type="entry name" value="prot_phos_SiaA"/>
    <property type="match status" value="1"/>
</dbReference>
<dbReference type="SUPFAM" id="SSF158472">
    <property type="entry name" value="HAMP domain-like"/>
    <property type="match status" value="1"/>
</dbReference>
<dbReference type="CDD" id="cd06225">
    <property type="entry name" value="HAMP"/>
    <property type="match status" value="1"/>
</dbReference>
<dbReference type="Pfam" id="PF07228">
    <property type="entry name" value="SpoIIE"/>
    <property type="match status" value="1"/>
</dbReference>
<reference evidence="6 7" key="1">
    <citation type="submission" date="2016-06" db="EMBL/GenBank/DDBJ databases">
        <title>Complete genome sequences of Bordetella bronchialis and Bordetella flabilis.</title>
        <authorList>
            <person name="LiPuma J.J."/>
            <person name="Spilker T."/>
        </authorList>
    </citation>
    <scope>NUCLEOTIDE SEQUENCE [LARGE SCALE GENOMIC DNA]</scope>
    <source>
        <strain evidence="5 7">AU17976</strain>
        <strain evidence="4 6">AU3182</strain>
    </source>
</reference>
<feature type="domain" description="HAMP" evidence="3">
    <location>
        <begin position="338"/>
        <end position="390"/>
    </location>
</feature>
<proteinExistence type="predicted"/>
<dbReference type="Pfam" id="PF00672">
    <property type="entry name" value="HAMP"/>
    <property type="match status" value="1"/>
</dbReference>
<dbReference type="GO" id="GO:0016020">
    <property type="term" value="C:membrane"/>
    <property type="evidence" value="ECO:0007669"/>
    <property type="project" value="InterPro"/>
</dbReference>
<evidence type="ECO:0000313" key="7">
    <source>
        <dbReference type="Proteomes" id="UP000092213"/>
    </source>
</evidence>
<accession>A0A193FNK9</accession>
<evidence type="ECO:0000259" key="3">
    <source>
        <dbReference type="PROSITE" id="PS50885"/>
    </source>
</evidence>
<keyword evidence="2" id="KW-0812">Transmembrane</keyword>
<dbReference type="PANTHER" id="PTHR43156:SF9">
    <property type="entry name" value="HAMP DOMAIN-CONTAINING PROTEIN"/>
    <property type="match status" value="1"/>
</dbReference>
<dbReference type="RefSeq" id="WP_066355996.1">
    <property type="nucleotide sequence ID" value="NZ_CBCSFJ010000004.1"/>
</dbReference>
<name>A0A193FNK9_9BORD</name>
<keyword evidence="2" id="KW-0472">Membrane</keyword>
<dbReference type="SMART" id="SM00304">
    <property type="entry name" value="HAMP"/>
    <property type="match status" value="1"/>
</dbReference>
<dbReference type="InterPro" id="IPR001932">
    <property type="entry name" value="PPM-type_phosphatase-like_dom"/>
</dbReference>
<keyword evidence="1" id="KW-0378">Hydrolase</keyword>
<dbReference type="SMART" id="SM00331">
    <property type="entry name" value="PP2C_SIG"/>
    <property type="match status" value="1"/>
</dbReference>
<dbReference type="Gene3D" id="6.10.340.10">
    <property type="match status" value="1"/>
</dbReference>
<dbReference type="EMBL" id="CP016171">
    <property type="protein sequence ID" value="ANN73901.1"/>
    <property type="molecule type" value="Genomic_DNA"/>
</dbReference>